<feature type="chain" id="PRO_5003395578" description="DUF7580 domain-containing protein" evidence="1">
    <location>
        <begin position="24"/>
        <end position="618"/>
    </location>
</feature>
<name>F9XAT7_ZYMTI</name>
<sequence length="618" mass="68988">MSGIEVAGLALALFPIVIELVDAYSGALTGRDINHLAESLKNHQQIFLNAVEYLLHYTIPAQQLRALLADPSGALWQDQELNDSVQRELGIRAASILGKISDIHKTITKLMAKLPIPDGNSTIKDRATRVIKCFVRGPYYKASLERLRMRISEFRTLTKDALKLAPSRSGLVQDLEILELIKQCAGGLYEACRAGWKCDCSHAHPANIRLNVDHRKDDHGQECLTFSFLFAEHAHRAHHEHWMTAEIVAPKEKGGTLPPLTFRTLSGSTAVSSTSVPVVIDLCTILKSCQDPVRPARRRLGSISDSKGQNYDLFSRPDPITTKHSVVVAEYFEQKSVLSNRFRVELALMLAKGVLQMSSTSWLEGKWTKHNILLVTDAPNSLLPYVSHRFESAGRSSTSSTLVPTTPDSVEAWIRNPTMFSLGVLLLEVCYNRSIESLAANDEKNDFGKAWTYTPFLTAMRLSKTVQNELGLRYAQAEPGTVAMNLSSVLAVYECDNLYAFSWGAIGGSSRILDSTMWSSYQTLPLMIRSPIDVDIFKHFLFVYNVLWFQIKCRVDGLSVAKGEWIVVQWSPERLPHGDVLSPAFQKTLGISTMSSDDLSDHVVWRCVDMSHNVWLSK</sequence>
<dbReference type="InterPro" id="IPR056002">
    <property type="entry name" value="DUF7580"/>
</dbReference>
<accession>F9XAT7</accession>
<dbReference type="OrthoDB" id="3565018at2759"/>
<dbReference type="GeneID" id="13393856"/>
<proteinExistence type="predicted"/>
<dbReference type="OMA" id="FCGNWLK"/>
<dbReference type="STRING" id="336722.F9XAT7"/>
<evidence type="ECO:0000313" key="4">
    <source>
        <dbReference type="Proteomes" id="UP000008062"/>
    </source>
</evidence>
<dbReference type="EMBL" id="CM001200">
    <property type="protein sequence ID" value="EGP87714.1"/>
    <property type="molecule type" value="Genomic_DNA"/>
</dbReference>
<dbReference type="PANTHER" id="PTHR35186">
    <property type="entry name" value="ANK_REP_REGION DOMAIN-CONTAINING PROTEIN"/>
    <property type="match status" value="1"/>
</dbReference>
<keyword evidence="4" id="KW-1185">Reference proteome</keyword>
<dbReference type="Pfam" id="PF24476">
    <property type="entry name" value="DUF7580"/>
    <property type="match status" value="1"/>
</dbReference>
<feature type="domain" description="DUF7580" evidence="2">
    <location>
        <begin position="180"/>
        <end position="459"/>
    </location>
</feature>
<dbReference type="KEGG" id="ztr:MYCGRDRAFT_93031"/>
<feature type="signal peptide" evidence="1">
    <location>
        <begin position="1"/>
        <end position="23"/>
    </location>
</feature>
<dbReference type="RefSeq" id="XP_003852738.1">
    <property type="nucleotide sequence ID" value="XM_003852690.1"/>
</dbReference>
<dbReference type="InParanoid" id="F9XAT7"/>
<keyword evidence="1" id="KW-0732">Signal</keyword>
<dbReference type="eggNOG" id="ENOG502T2VG">
    <property type="taxonomic scope" value="Eukaryota"/>
</dbReference>
<evidence type="ECO:0000313" key="3">
    <source>
        <dbReference type="EMBL" id="EGP87714.1"/>
    </source>
</evidence>
<protein>
    <recommendedName>
        <fullName evidence="2">DUF7580 domain-containing protein</fullName>
    </recommendedName>
</protein>
<reference evidence="3 4" key="1">
    <citation type="journal article" date="2011" name="PLoS Genet.">
        <title>Finished genome of the fungal wheat pathogen Mycosphaerella graminicola reveals dispensome structure, chromosome plasticity, and stealth pathogenesis.</title>
        <authorList>
            <person name="Goodwin S.B."/>
            <person name="Ben M'barek S."/>
            <person name="Dhillon B."/>
            <person name="Wittenberg A.H.J."/>
            <person name="Crane C.F."/>
            <person name="Hane J.K."/>
            <person name="Foster A.J."/>
            <person name="Van der Lee T.A.J."/>
            <person name="Grimwood J."/>
            <person name="Aerts A."/>
            <person name="Antoniw J."/>
            <person name="Bailey A."/>
            <person name="Bluhm B."/>
            <person name="Bowler J."/>
            <person name="Bristow J."/>
            <person name="van der Burgt A."/>
            <person name="Canto-Canche B."/>
            <person name="Churchill A.C.L."/>
            <person name="Conde-Ferraez L."/>
            <person name="Cools H.J."/>
            <person name="Coutinho P.M."/>
            <person name="Csukai M."/>
            <person name="Dehal P."/>
            <person name="De Wit P."/>
            <person name="Donzelli B."/>
            <person name="van de Geest H.C."/>
            <person name="van Ham R.C.H.J."/>
            <person name="Hammond-Kosack K.E."/>
            <person name="Henrissat B."/>
            <person name="Kilian A."/>
            <person name="Kobayashi A.K."/>
            <person name="Koopmann E."/>
            <person name="Kourmpetis Y."/>
            <person name="Kuzniar A."/>
            <person name="Lindquist E."/>
            <person name="Lombard V."/>
            <person name="Maliepaard C."/>
            <person name="Martins N."/>
            <person name="Mehrabi R."/>
            <person name="Nap J.P.H."/>
            <person name="Ponomarenko A."/>
            <person name="Rudd J.J."/>
            <person name="Salamov A."/>
            <person name="Schmutz J."/>
            <person name="Schouten H.J."/>
            <person name="Shapiro H."/>
            <person name="Stergiopoulos I."/>
            <person name="Torriani S.F.F."/>
            <person name="Tu H."/>
            <person name="de Vries R.P."/>
            <person name="Waalwijk C."/>
            <person name="Ware S.B."/>
            <person name="Wiebenga A."/>
            <person name="Zwiers L.-H."/>
            <person name="Oliver R.P."/>
            <person name="Grigoriev I.V."/>
            <person name="Kema G.H.J."/>
        </authorList>
    </citation>
    <scope>NUCLEOTIDE SEQUENCE [LARGE SCALE GENOMIC DNA]</scope>
    <source>
        <strain evidence="4">CBS 115943 / IPO323</strain>
    </source>
</reference>
<dbReference type="AlphaFoldDB" id="F9XAT7"/>
<dbReference type="HOGENOM" id="CLU_442283_0_0_1"/>
<organism evidence="3 4">
    <name type="scientific">Zymoseptoria tritici (strain CBS 115943 / IPO323)</name>
    <name type="common">Speckled leaf blotch fungus</name>
    <name type="synonym">Septoria tritici</name>
    <dbReference type="NCBI Taxonomy" id="336722"/>
    <lineage>
        <taxon>Eukaryota</taxon>
        <taxon>Fungi</taxon>
        <taxon>Dikarya</taxon>
        <taxon>Ascomycota</taxon>
        <taxon>Pezizomycotina</taxon>
        <taxon>Dothideomycetes</taxon>
        <taxon>Dothideomycetidae</taxon>
        <taxon>Mycosphaerellales</taxon>
        <taxon>Mycosphaerellaceae</taxon>
        <taxon>Zymoseptoria</taxon>
    </lineage>
</organism>
<evidence type="ECO:0000259" key="2">
    <source>
        <dbReference type="Pfam" id="PF24476"/>
    </source>
</evidence>
<dbReference type="Proteomes" id="UP000008062">
    <property type="component" value="Chromosome 5"/>
</dbReference>
<gene>
    <name evidence="3" type="ORF">MYCGRDRAFT_93031</name>
</gene>
<dbReference type="PANTHER" id="PTHR35186:SF4">
    <property type="entry name" value="PRION-INHIBITION AND PROPAGATION HELO DOMAIN-CONTAINING PROTEIN"/>
    <property type="match status" value="1"/>
</dbReference>
<evidence type="ECO:0000256" key="1">
    <source>
        <dbReference type="SAM" id="SignalP"/>
    </source>
</evidence>